<evidence type="ECO:0000256" key="1">
    <source>
        <dbReference type="ARBA" id="ARBA00023125"/>
    </source>
</evidence>
<dbReference type="GO" id="GO:0003677">
    <property type="term" value="F:DNA binding"/>
    <property type="evidence" value="ECO:0007669"/>
    <property type="project" value="UniProtKB-KW"/>
</dbReference>
<dbReference type="InterPro" id="IPR002104">
    <property type="entry name" value="Integrase_catalytic"/>
</dbReference>
<dbReference type="AlphaFoldDB" id="A0A401UTF4"/>
<reference evidence="4 5" key="1">
    <citation type="submission" date="2018-11" db="EMBL/GenBank/DDBJ databases">
        <title>Genome sequencing and assembly of Clostridium tagluense strain A121.</title>
        <authorList>
            <person name="Murakami T."/>
            <person name="Segawa T."/>
            <person name="Shcherbakova V.A."/>
            <person name="Mori H."/>
            <person name="Yoshimura Y."/>
        </authorList>
    </citation>
    <scope>NUCLEOTIDE SEQUENCE [LARGE SCALE GENOMIC DNA]</scope>
    <source>
        <strain evidence="4 5">A121</strain>
    </source>
</reference>
<evidence type="ECO:0000259" key="3">
    <source>
        <dbReference type="PROSITE" id="PS51898"/>
    </source>
</evidence>
<keyword evidence="2" id="KW-0233">DNA recombination</keyword>
<protein>
    <recommendedName>
        <fullName evidence="3">Tyr recombinase domain-containing protein</fullName>
    </recommendedName>
</protein>
<proteinExistence type="predicted"/>
<dbReference type="InterPro" id="IPR013762">
    <property type="entry name" value="Integrase-like_cat_sf"/>
</dbReference>
<dbReference type="GO" id="GO:0015074">
    <property type="term" value="P:DNA integration"/>
    <property type="evidence" value="ECO:0007669"/>
    <property type="project" value="InterPro"/>
</dbReference>
<organism evidence="4 5">
    <name type="scientific">Clostridium tagluense</name>
    <dbReference type="NCBI Taxonomy" id="360422"/>
    <lineage>
        <taxon>Bacteria</taxon>
        <taxon>Bacillati</taxon>
        <taxon>Bacillota</taxon>
        <taxon>Clostridia</taxon>
        <taxon>Eubacteriales</taxon>
        <taxon>Clostridiaceae</taxon>
        <taxon>Clostridium</taxon>
    </lineage>
</organism>
<name>A0A401UTF4_9CLOT</name>
<sequence length="146" mass="16988">MFKLKDLRTINIQHYYNKLLEQSGKTPDTIRFINKVIKCSLNKSKKENYINQNYCDNVTLPKLVSKQEVEIFTIEEQKKFICSLVDNRYSSLYILVLATGLRMGEVLALKWSDIDFKKCVLKVHSSIKRVNIQGNIEGNKTEVIVQ</sequence>
<dbReference type="InterPro" id="IPR011010">
    <property type="entry name" value="DNA_brk_join_enz"/>
</dbReference>
<dbReference type="Gene3D" id="1.10.443.10">
    <property type="entry name" value="Intergrase catalytic core"/>
    <property type="match status" value="1"/>
</dbReference>
<dbReference type="SUPFAM" id="SSF56349">
    <property type="entry name" value="DNA breaking-rejoining enzymes"/>
    <property type="match status" value="1"/>
</dbReference>
<evidence type="ECO:0000313" key="5">
    <source>
        <dbReference type="Proteomes" id="UP000287872"/>
    </source>
</evidence>
<keyword evidence="1" id="KW-0238">DNA-binding</keyword>
<evidence type="ECO:0000313" key="4">
    <source>
        <dbReference type="EMBL" id="GCD12839.1"/>
    </source>
</evidence>
<keyword evidence="5" id="KW-1185">Reference proteome</keyword>
<dbReference type="Pfam" id="PF00589">
    <property type="entry name" value="Phage_integrase"/>
    <property type="match status" value="1"/>
</dbReference>
<accession>A0A401UTF4</accession>
<dbReference type="Gene3D" id="1.10.150.130">
    <property type="match status" value="1"/>
</dbReference>
<evidence type="ECO:0000256" key="2">
    <source>
        <dbReference type="ARBA" id="ARBA00023172"/>
    </source>
</evidence>
<dbReference type="PROSITE" id="PS51898">
    <property type="entry name" value="TYR_RECOMBINASE"/>
    <property type="match status" value="1"/>
</dbReference>
<gene>
    <name evidence="4" type="ORF">Ctaglu_44620</name>
</gene>
<dbReference type="Proteomes" id="UP000287872">
    <property type="component" value="Unassembled WGS sequence"/>
</dbReference>
<dbReference type="GO" id="GO:0006310">
    <property type="term" value="P:DNA recombination"/>
    <property type="evidence" value="ECO:0007669"/>
    <property type="project" value="UniProtKB-KW"/>
</dbReference>
<comment type="caution">
    <text evidence="4">The sequence shown here is derived from an EMBL/GenBank/DDBJ whole genome shotgun (WGS) entry which is preliminary data.</text>
</comment>
<dbReference type="EMBL" id="BHYK01000043">
    <property type="protein sequence ID" value="GCD12839.1"/>
    <property type="molecule type" value="Genomic_DNA"/>
</dbReference>
<feature type="domain" description="Tyr recombinase" evidence="3">
    <location>
        <begin position="59"/>
        <end position="146"/>
    </location>
</feature>
<dbReference type="InterPro" id="IPR010998">
    <property type="entry name" value="Integrase_recombinase_N"/>
</dbReference>
<dbReference type="OrthoDB" id="9785687at2"/>